<dbReference type="Pfam" id="PF13377">
    <property type="entry name" value="Peripla_BP_3"/>
    <property type="match status" value="1"/>
</dbReference>
<gene>
    <name evidence="5" type="ORF">E1298_15720</name>
</gene>
<keyword evidence="1" id="KW-0805">Transcription regulation</keyword>
<proteinExistence type="predicted"/>
<dbReference type="Proteomes" id="UP000294513">
    <property type="component" value="Unassembled WGS sequence"/>
</dbReference>
<keyword evidence="2" id="KW-0238">DNA-binding</keyword>
<sequence>MADRTLVRLQDVAARAGVSIATASRMLSDPDYGGRAALRERVLAAAAELGYRANPHARALATSSSTNVGLVVHDVRDSYFAMLSGGVISVAEREDLLVSMVCTYRDPARELEYVKRLIGQRVRALVLAGSAFRDTAHNAAMRAELAAYQESGGSVVSVTRGRDIGHLVQIDNIGGMRGLAGAMVELGHTSFGVVAGPLRLLAVRDRLQGLRQGLKDHGIVLSRDDIVYTDLSREGGLSGAQTLMSRPNPPGCLMTLADVMAFGAMSWLRSNGIAVPDEVSVTGFGGLPAAVDAVPPLATVEIPLERVGETAMDLALRPPSPRHVVEVEGTLARRASAAAPR</sequence>
<evidence type="ECO:0000256" key="1">
    <source>
        <dbReference type="ARBA" id="ARBA00023015"/>
    </source>
</evidence>
<reference evidence="5 6" key="1">
    <citation type="submission" date="2019-03" db="EMBL/GenBank/DDBJ databases">
        <title>Draft genome sequences of novel Actinobacteria.</title>
        <authorList>
            <person name="Sahin N."/>
            <person name="Ay H."/>
            <person name="Saygin H."/>
        </authorList>
    </citation>
    <scope>NUCLEOTIDE SEQUENCE [LARGE SCALE GENOMIC DNA]</scope>
    <source>
        <strain evidence="5 6">H3C3</strain>
    </source>
</reference>
<dbReference type="InterPro" id="IPR046335">
    <property type="entry name" value="LacI/GalR-like_sensor"/>
</dbReference>
<dbReference type="GO" id="GO:0003700">
    <property type="term" value="F:DNA-binding transcription factor activity"/>
    <property type="evidence" value="ECO:0007669"/>
    <property type="project" value="TreeGrafter"/>
</dbReference>
<dbReference type="InterPro" id="IPR028082">
    <property type="entry name" value="Peripla_BP_I"/>
</dbReference>
<dbReference type="OrthoDB" id="3226810at2"/>
<dbReference type="AlphaFoldDB" id="A0A4R5BQY0"/>
<keyword evidence="3" id="KW-0804">Transcription</keyword>
<evidence type="ECO:0000313" key="5">
    <source>
        <dbReference type="EMBL" id="TDD87843.1"/>
    </source>
</evidence>
<comment type="caution">
    <text evidence="5">The sequence shown here is derived from an EMBL/GenBank/DDBJ whole genome shotgun (WGS) entry which is preliminary data.</text>
</comment>
<dbReference type="GO" id="GO:0000976">
    <property type="term" value="F:transcription cis-regulatory region binding"/>
    <property type="evidence" value="ECO:0007669"/>
    <property type="project" value="TreeGrafter"/>
</dbReference>
<dbReference type="CDD" id="cd06267">
    <property type="entry name" value="PBP1_LacI_sugar_binding-like"/>
    <property type="match status" value="1"/>
</dbReference>
<dbReference type="Gene3D" id="3.40.50.2300">
    <property type="match status" value="2"/>
</dbReference>
<dbReference type="SUPFAM" id="SSF53822">
    <property type="entry name" value="Periplasmic binding protein-like I"/>
    <property type="match status" value="1"/>
</dbReference>
<evidence type="ECO:0000313" key="6">
    <source>
        <dbReference type="Proteomes" id="UP000294513"/>
    </source>
</evidence>
<dbReference type="SUPFAM" id="SSF47413">
    <property type="entry name" value="lambda repressor-like DNA-binding domains"/>
    <property type="match status" value="1"/>
</dbReference>
<dbReference type="Gene3D" id="1.10.260.40">
    <property type="entry name" value="lambda repressor-like DNA-binding domains"/>
    <property type="match status" value="1"/>
</dbReference>
<feature type="domain" description="HTH lacI-type" evidence="4">
    <location>
        <begin position="7"/>
        <end position="62"/>
    </location>
</feature>
<dbReference type="CDD" id="cd01392">
    <property type="entry name" value="HTH_LacI"/>
    <property type="match status" value="1"/>
</dbReference>
<evidence type="ECO:0000259" key="4">
    <source>
        <dbReference type="PROSITE" id="PS50932"/>
    </source>
</evidence>
<dbReference type="PROSITE" id="PS00356">
    <property type="entry name" value="HTH_LACI_1"/>
    <property type="match status" value="1"/>
</dbReference>
<dbReference type="Pfam" id="PF00356">
    <property type="entry name" value="LacI"/>
    <property type="match status" value="1"/>
</dbReference>
<dbReference type="PANTHER" id="PTHR30146">
    <property type="entry name" value="LACI-RELATED TRANSCRIPTIONAL REPRESSOR"/>
    <property type="match status" value="1"/>
</dbReference>
<protein>
    <submittedName>
        <fullName evidence="5">LacI family transcriptional regulator</fullName>
    </submittedName>
</protein>
<dbReference type="InterPro" id="IPR000843">
    <property type="entry name" value="HTH_LacI"/>
</dbReference>
<keyword evidence="6" id="KW-1185">Reference proteome</keyword>
<dbReference type="EMBL" id="SMKU01000068">
    <property type="protein sequence ID" value="TDD87843.1"/>
    <property type="molecule type" value="Genomic_DNA"/>
</dbReference>
<evidence type="ECO:0000256" key="2">
    <source>
        <dbReference type="ARBA" id="ARBA00023125"/>
    </source>
</evidence>
<name>A0A4R5BQY0_9ACTN</name>
<dbReference type="PANTHER" id="PTHR30146:SF153">
    <property type="entry name" value="LACTOSE OPERON REPRESSOR"/>
    <property type="match status" value="1"/>
</dbReference>
<dbReference type="RefSeq" id="WP_131893811.1">
    <property type="nucleotide sequence ID" value="NZ_SMKU01000068.1"/>
</dbReference>
<organism evidence="5 6">
    <name type="scientific">Actinomadura rubrisoli</name>
    <dbReference type="NCBI Taxonomy" id="2530368"/>
    <lineage>
        <taxon>Bacteria</taxon>
        <taxon>Bacillati</taxon>
        <taxon>Actinomycetota</taxon>
        <taxon>Actinomycetes</taxon>
        <taxon>Streptosporangiales</taxon>
        <taxon>Thermomonosporaceae</taxon>
        <taxon>Actinomadura</taxon>
    </lineage>
</organism>
<evidence type="ECO:0000256" key="3">
    <source>
        <dbReference type="ARBA" id="ARBA00023163"/>
    </source>
</evidence>
<dbReference type="SMART" id="SM00354">
    <property type="entry name" value="HTH_LACI"/>
    <property type="match status" value="1"/>
</dbReference>
<dbReference type="InterPro" id="IPR010982">
    <property type="entry name" value="Lambda_DNA-bd_dom_sf"/>
</dbReference>
<accession>A0A4R5BQY0</accession>
<dbReference type="PROSITE" id="PS50932">
    <property type="entry name" value="HTH_LACI_2"/>
    <property type="match status" value="1"/>
</dbReference>